<dbReference type="InterPro" id="IPR044742">
    <property type="entry name" value="DEAD/DEAH_RhlB"/>
</dbReference>
<reference evidence="18 19" key="1">
    <citation type="journal article" date="2024" name="Nat. Commun.">
        <title>Phylogenomics reveals the evolutionary origins of lichenization in chlorophyte algae.</title>
        <authorList>
            <person name="Puginier C."/>
            <person name="Libourel C."/>
            <person name="Otte J."/>
            <person name="Skaloud P."/>
            <person name="Haon M."/>
            <person name="Grisel S."/>
            <person name="Petersen M."/>
            <person name="Berrin J.G."/>
            <person name="Delaux P.M."/>
            <person name="Dal Grande F."/>
            <person name="Keller J."/>
        </authorList>
    </citation>
    <scope>NUCLEOTIDE SEQUENCE [LARGE SCALE GENOMIC DNA]</scope>
    <source>
        <strain evidence="18 19">SAG 2523</strain>
    </source>
</reference>
<evidence type="ECO:0000256" key="7">
    <source>
        <dbReference type="ARBA" id="ARBA00022801"/>
    </source>
</evidence>
<dbReference type="SMART" id="SM00490">
    <property type="entry name" value="HELICc"/>
    <property type="match status" value="1"/>
</dbReference>
<gene>
    <name evidence="18" type="ORF">WJX84_002279</name>
</gene>
<dbReference type="SMART" id="SM00487">
    <property type="entry name" value="DEXDc"/>
    <property type="match status" value="1"/>
</dbReference>
<dbReference type="CDD" id="cd00268">
    <property type="entry name" value="DEADc"/>
    <property type="match status" value="1"/>
</dbReference>
<evidence type="ECO:0000256" key="9">
    <source>
        <dbReference type="ARBA" id="ARBA00022840"/>
    </source>
</evidence>
<comment type="similarity">
    <text evidence="2">Belongs to the DEAD box helicase family. DDX5/DBP2 subfamily.</text>
</comment>
<keyword evidence="19" id="KW-1185">Reference proteome</keyword>
<evidence type="ECO:0000256" key="1">
    <source>
        <dbReference type="ARBA" id="ARBA00004604"/>
    </source>
</evidence>
<dbReference type="Pfam" id="PF00270">
    <property type="entry name" value="DEAD"/>
    <property type="match status" value="1"/>
</dbReference>
<evidence type="ECO:0000256" key="14">
    <source>
        <dbReference type="SAM" id="MobiDB-lite"/>
    </source>
</evidence>
<accession>A0AAW1TCH9</accession>
<dbReference type="PROSITE" id="PS00039">
    <property type="entry name" value="DEAD_ATP_HELICASE"/>
    <property type="match status" value="1"/>
</dbReference>
<organism evidence="18 19">
    <name type="scientific">Apatococcus fuscideae</name>
    <dbReference type="NCBI Taxonomy" id="2026836"/>
    <lineage>
        <taxon>Eukaryota</taxon>
        <taxon>Viridiplantae</taxon>
        <taxon>Chlorophyta</taxon>
        <taxon>core chlorophytes</taxon>
        <taxon>Trebouxiophyceae</taxon>
        <taxon>Chlorellales</taxon>
        <taxon>Chlorellaceae</taxon>
        <taxon>Apatococcus</taxon>
    </lineage>
</organism>
<dbReference type="Gene3D" id="3.40.50.300">
    <property type="entry name" value="P-loop containing nucleotide triphosphate hydrolases"/>
    <property type="match status" value="2"/>
</dbReference>
<feature type="domain" description="Helicase C-terminal" evidence="16">
    <location>
        <begin position="437"/>
        <end position="585"/>
    </location>
</feature>
<evidence type="ECO:0000313" key="18">
    <source>
        <dbReference type="EMBL" id="KAK9867214.1"/>
    </source>
</evidence>
<feature type="compositionally biased region" description="Low complexity" evidence="14">
    <location>
        <begin position="84"/>
        <end position="93"/>
    </location>
</feature>
<evidence type="ECO:0000256" key="10">
    <source>
        <dbReference type="ARBA" id="ARBA00023242"/>
    </source>
</evidence>
<dbReference type="PROSITE" id="PS51195">
    <property type="entry name" value="Q_MOTIF"/>
    <property type="match status" value="1"/>
</dbReference>
<dbReference type="EC" id="3.6.4.13" evidence="3"/>
<dbReference type="GO" id="GO:0003676">
    <property type="term" value="F:nucleic acid binding"/>
    <property type="evidence" value="ECO:0007669"/>
    <property type="project" value="InterPro"/>
</dbReference>
<evidence type="ECO:0000256" key="4">
    <source>
        <dbReference type="ARBA" id="ARBA00022517"/>
    </source>
</evidence>
<keyword evidence="5" id="KW-0698">rRNA processing</keyword>
<dbReference type="InterPro" id="IPR001650">
    <property type="entry name" value="Helicase_C-like"/>
</dbReference>
<dbReference type="GO" id="GO:0003724">
    <property type="term" value="F:RNA helicase activity"/>
    <property type="evidence" value="ECO:0007669"/>
    <property type="project" value="UniProtKB-EC"/>
</dbReference>
<evidence type="ECO:0000256" key="12">
    <source>
        <dbReference type="PROSITE-ProRule" id="PRU00552"/>
    </source>
</evidence>
<dbReference type="InterPro" id="IPR011545">
    <property type="entry name" value="DEAD/DEAH_box_helicase_dom"/>
</dbReference>
<evidence type="ECO:0000313" key="19">
    <source>
        <dbReference type="Proteomes" id="UP001485043"/>
    </source>
</evidence>
<dbReference type="InterPro" id="IPR000629">
    <property type="entry name" value="RNA-helicase_DEAD-box_CS"/>
</dbReference>
<dbReference type="EMBL" id="JALJOV010000101">
    <property type="protein sequence ID" value="KAK9867214.1"/>
    <property type="molecule type" value="Genomic_DNA"/>
</dbReference>
<evidence type="ECO:0000256" key="8">
    <source>
        <dbReference type="ARBA" id="ARBA00022806"/>
    </source>
</evidence>
<evidence type="ECO:0000259" key="16">
    <source>
        <dbReference type="PROSITE" id="PS51194"/>
    </source>
</evidence>
<dbReference type="GO" id="GO:0016787">
    <property type="term" value="F:hydrolase activity"/>
    <property type="evidence" value="ECO:0007669"/>
    <property type="project" value="UniProtKB-KW"/>
</dbReference>
<evidence type="ECO:0000256" key="5">
    <source>
        <dbReference type="ARBA" id="ARBA00022552"/>
    </source>
</evidence>
<keyword evidence="9 13" id="KW-0067">ATP-binding</keyword>
<feature type="region of interest" description="Disordered" evidence="14">
    <location>
        <begin position="58"/>
        <end position="128"/>
    </location>
</feature>
<feature type="domain" description="Helicase ATP-binding" evidence="15">
    <location>
        <begin position="232"/>
        <end position="409"/>
    </location>
</feature>
<keyword evidence="10" id="KW-0539">Nucleus</keyword>
<dbReference type="SUPFAM" id="SSF52540">
    <property type="entry name" value="P-loop containing nucleoside triphosphate hydrolases"/>
    <property type="match status" value="1"/>
</dbReference>
<evidence type="ECO:0000256" key="6">
    <source>
        <dbReference type="ARBA" id="ARBA00022741"/>
    </source>
</evidence>
<dbReference type="PANTHER" id="PTHR47958">
    <property type="entry name" value="ATP-DEPENDENT RNA HELICASE DBP3"/>
    <property type="match status" value="1"/>
</dbReference>
<keyword evidence="7 13" id="KW-0378">Hydrolase</keyword>
<dbReference type="InterPro" id="IPR014014">
    <property type="entry name" value="RNA_helicase_DEAD_Q_motif"/>
</dbReference>
<dbReference type="InterPro" id="IPR027417">
    <property type="entry name" value="P-loop_NTPase"/>
</dbReference>
<keyword evidence="4" id="KW-0690">Ribosome biogenesis</keyword>
<evidence type="ECO:0000259" key="15">
    <source>
        <dbReference type="PROSITE" id="PS51192"/>
    </source>
</evidence>
<evidence type="ECO:0000259" key="17">
    <source>
        <dbReference type="PROSITE" id="PS51195"/>
    </source>
</evidence>
<keyword evidence="8 13" id="KW-0347">Helicase</keyword>
<evidence type="ECO:0000256" key="2">
    <source>
        <dbReference type="ARBA" id="ARBA00009334"/>
    </source>
</evidence>
<evidence type="ECO:0000256" key="11">
    <source>
        <dbReference type="ARBA" id="ARBA00037449"/>
    </source>
</evidence>
<dbReference type="PROSITE" id="PS51192">
    <property type="entry name" value="HELICASE_ATP_BIND_1"/>
    <property type="match status" value="1"/>
</dbReference>
<sequence>MGKKSKPEDKGFVQVPAVVSEKKHTAKKSKLAPGAAEVAVAKLNGATAVLDPKAAKAARKLRKQQKREAKLQKAPQTSVENVTAAAPTDASAAVKSVLSKIQKKRKSKEGAVPEEPQQLAAARPVADKKAKKAKSTAALDGAGLSGSQMAAVGDVALARSSRKLVKDLYTEHAAVSQMSASEVQKWQEERSIAVVGDALKPVLAFQQSGLPQELLHATKDFQQPSPIQAISWPYALSGRDVIGIAATGSGKTLAFGLPGLNHVRAQQQEGVYQGNGPGALVLAPTRELATQISAVLEDAGSECGLSCLCAYGGVPKAPQAKLLRKGIDVVVATPGRLEDLIQDGSCGLSNVSYLVLDEADRMLDLGFEPHIRAIAMATRADRQTLMFSATWPQAIQRLASEFLCNPVRLTIGSAELSAAHSVHQIVEVIDPMARQDRLDALLKKYHASRKNRVLVFVLYKKEASRIEEFLKRRGWKAAAIHGDVSQSQRSQAMDDFKAGTQPLLIATDVAARGLDVPDVSVVINFSFPLTTEDYVHRIGRTGRAGKSGVAHTFFSGSSDKPRAGELINVLREAGQVVPPELSKFGTTVKKKESKLYGAHFKDVDFTAKASKTTFDSDDE</sequence>
<feature type="domain" description="DEAD-box RNA helicase Q" evidence="17">
    <location>
        <begin position="203"/>
        <end position="229"/>
    </location>
</feature>
<evidence type="ECO:0000256" key="3">
    <source>
        <dbReference type="ARBA" id="ARBA00012552"/>
    </source>
</evidence>
<evidence type="ECO:0000256" key="13">
    <source>
        <dbReference type="RuleBase" id="RU000492"/>
    </source>
</evidence>
<dbReference type="FunFam" id="3.40.50.300:FF:000008">
    <property type="entry name" value="ATP-dependent RNA helicase RhlB"/>
    <property type="match status" value="1"/>
</dbReference>
<feature type="short sequence motif" description="Q motif" evidence="12">
    <location>
        <begin position="203"/>
        <end position="229"/>
    </location>
</feature>
<dbReference type="InterPro" id="IPR014001">
    <property type="entry name" value="Helicase_ATP-bd"/>
</dbReference>
<dbReference type="PROSITE" id="PS51194">
    <property type="entry name" value="HELICASE_CTER"/>
    <property type="match status" value="1"/>
</dbReference>
<dbReference type="Pfam" id="PF00271">
    <property type="entry name" value="Helicase_C"/>
    <property type="match status" value="1"/>
</dbReference>
<name>A0AAW1TCH9_9CHLO</name>
<protein>
    <recommendedName>
        <fullName evidence="3">RNA helicase</fullName>
        <ecNumber evidence="3">3.6.4.13</ecNumber>
    </recommendedName>
</protein>
<comment type="subcellular location">
    <subcellularLocation>
        <location evidence="1">Nucleus</location>
        <location evidence="1">Nucleolus</location>
    </subcellularLocation>
</comment>
<dbReference type="AlphaFoldDB" id="A0AAW1TCH9"/>
<proteinExistence type="inferred from homology"/>
<comment type="caution">
    <text evidence="18">The sequence shown here is derived from an EMBL/GenBank/DDBJ whole genome shotgun (WGS) entry which is preliminary data.</text>
</comment>
<comment type="function">
    <text evidence="11">ATP-dependent RNA helicase required for 60S ribosomal subunit synthesis. Involved in efficient pre-rRNA processing, predominantly at site A3, which is necessary for the normal formation of 25S and 5.8S rRNAs.</text>
</comment>
<dbReference type="CDD" id="cd18787">
    <property type="entry name" value="SF2_C_DEAD"/>
    <property type="match status" value="1"/>
</dbReference>
<dbReference type="GO" id="GO:0005524">
    <property type="term" value="F:ATP binding"/>
    <property type="evidence" value="ECO:0007669"/>
    <property type="project" value="UniProtKB-KW"/>
</dbReference>
<keyword evidence="6 13" id="KW-0547">Nucleotide-binding</keyword>
<dbReference type="Proteomes" id="UP001485043">
    <property type="component" value="Unassembled WGS sequence"/>
</dbReference>